<dbReference type="PROSITE" id="PS50134">
    <property type="entry name" value="ZF_TAZ"/>
    <property type="match status" value="1"/>
</dbReference>
<keyword evidence="8" id="KW-1185">Reference proteome</keyword>
<proteinExistence type="predicted"/>
<dbReference type="Gene3D" id="1.20.1020.10">
    <property type="entry name" value="TAZ domain"/>
    <property type="match status" value="1"/>
</dbReference>
<evidence type="ECO:0000256" key="2">
    <source>
        <dbReference type="ARBA" id="ARBA00022771"/>
    </source>
</evidence>
<feature type="region of interest" description="Disordered" evidence="5">
    <location>
        <begin position="112"/>
        <end position="135"/>
    </location>
</feature>
<organism evidence="7 8">
    <name type="scientific">Steinernema hermaphroditum</name>
    <dbReference type="NCBI Taxonomy" id="289476"/>
    <lineage>
        <taxon>Eukaryota</taxon>
        <taxon>Metazoa</taxon>
        <taxon>Ecdysozoa</taxon>
        <taxon>Nematoda</taxon>
        <taxon>Chromadorea</taxon>
        <taxon>Rhabditida</taxon>
        <taxon>Tylenchina</taxon>
        <taxon>Panagrolaimomorpha</taxon>
        <taxon>Strongyloidoidea</taxon>
        <taxon>Steinernematidae</taxon>
        <taxon>Steinernema</taxon>
    </lineage>
</organism>
<feature type="zinc finger region" description="TAZ-type" evidence="4">
    <location>
        <begin position="1"/>
        <end position="73"/>
    </location>
</feature>
<keyword evidence="1 4" id="KW-0479">Metal-binding</keyword>
<evidence type="ECO:0000256" key="1">
    <source>
        <dbReference type="ARBA" id="ARBA00022723"/>
    </source>
</evidence>
<dbReference type="SUPFAM" id="SSF57933">
    <property type="entry name" value="TAZ domain"/>
    <property type="match status" value="1"/>
</dbReference>
<dbReference type="Proteomes" id="UP001175271">
    <property type="component" value="Unassembled WGS sequence"/>
</dbReference>
<gene>
    <name evidence="7" type="ORF">QR680_010186</name>
</gene>
<comment type="caution">
    <text evidence="7">The sequence shown here is derived from an EMBL/GenBank/DDBJ whole genome shotgun (WGS) entry which is preliminary data.</text>
</comment>
<evidence type="ECO:0000259" key="6">
    <source>
        <dbReference type="PROSITE" id="PS50134"/>
    </source>
</evidence>
<feature type="compositionally biased region" description="Basic and acidic residues" evidence="5">
    <location>
        <begin position="112"/>
        <end position="125"/>
    </location>
</feature>
<dbReference type="Pfam" id="PF02135">
    <property type="entry name" value="zf-TAZ"/>
    <property type="match status" value="1"/>
</dbReference>
<dbReference type="SMART" id="SM00551">
    <property type="entry name" value="ZnF_TAZ"/>
    <property type="match status" value="1"/>
</dbReference>
<feature type="domain" description="TAZ-type" evidence="6">
    <location>
        <begin position="1"/>
        <end position="73"/>
    </location>
</feature>
<evidence type="ECO:0000313" key="8">
    <source>
        <dbReference type="Proteomes" id="UP001175271"/>
    </source>
</evidence>
<keyword evidence="2 4" id="KW-0863">Zinc-finger</keyword>
<dbReference type="InterPro" id="IPR000197">
    <property type="entry name" value="Znf_TAZ"/>
</dbReference>
<protein>
    <recommendedName>
        <fullName evidence="6">TAZ-type domain-containing protein</fullName>
    </recommendedName>
</protein>
<accession>A0AA39IN31</accession>
<evidence type="ECO:0000313" key="7">
    <source>
        <dbReference type="EMBL" id="KAK0427358.1"/>
    </source>
</evidence>
<name>A0AA39IN31_9BILA</name>
<evidence type="ECO:0000256" key="5">
    <source>
        <dbReference type="SAM" id="MobiDB-lite"/>
    </source>
</evidence>
<dbReference type="EMBL" id="JAUCMV010000001">
    <property type="protein sequence ID" value="KAK0427358.1"/>
    <property type="molecule type" value="Genomic_DNA"/>
</dbReference>
<evidence type="ECO:0000256" key="3">
    <source>
        <dbReference type="ARBA" id="ARBA00022833"/>
    </source>
</evidence>
<dbReference type="GO" id="GO:0008270">
    <property type="term" value="F:zinc ion binding"/>
    <property type="evidence" value="ECO:0007669"/>
    <property type="project" value="UniProtKB-KW"/>
</dbReference>
<sequence>MLYLARDQVVTVLHAARCSGCFDFKCASARKLLAHLTQCHRGIDCGQRCQQLRTIVSHLANCADSKCLLCAKLANGENISRLPNVSCSLKQSNPSNIGELLKIIIRREESDDDSKENLSNEENTKHHSKKRRFGRDVTNLIRQKLHISMKAA</sequence>
<keyword evidence="3 4" id="KW-0862">Zinc</keyword>
<dbReference type="AlphaFoldDB" id="A0AA39IN31"/>
<dbReference type="InterPro" id="IPR035898">
    <property type="entry name" value="TAZ_dom_sf"/>
</dbReference>
<evidence type="ECO:0000256" key="4">
    <source>
        <dbReference type="PROSITE-ProRule" id="PRU00203"/>
    </source>
</evidence>
<reference evidence="7" key="1">
    <citation type="submission" date="2023-06" db="EMBL/GenBank/DDBJ databases">
        <title>Genomic analysis of the entomopathogenic nematode Steinernema hermaphroditum.</title>
        <authorList>
            <person name="Schwarz E.M."/>
            <person name="Heppert J.K."/>
            <person name="Baniya A."/>
            <person name="Schwartz H.T."/>
            <person name="Tan C.-H."/>
            <person name="Antoshechkin I."/>
            <person name="Sternberg P.W."/>
            <person name="Goodrich-Blair H."/>
            <person name="Dillman A.R."/>
        </authorList>
    </citation>
    <scope>NUCLEOTIDE SEQUENCE</scope>
    <source>
        <strain evidence="7">PS9179</strain>
        <tissue evidence="7">Whole animal</tissue>
    </source>
</reference>